<keyword evidence="1" id="KW-0677">Repeat</keyword>
<evidence type="ECO:0008006" key="5">
    <source>
        <dbReference type="Google" id="ProtNLM"/>
    </source>
</evidence>
<protein>
    <recommendedName>
        <fullName evidence="5">Pentatricopeptide repeat-containing protein</fullName>
    </recommendedName>
</protein>
<proteinExistence type="predicted"/>
<organism evidence="3 4">
    <name type="scientific">Triparma retinervis</name>
    <dbReference type="NCBI Taxonomy" id="2557542"/>
    <lineage>
        <taxon>Eukaryota</taxon>
        <taxon>Sar</taxon>
        <taxon>Stramenopiles</taxon>
        <taxon>Ochrophyta</taxon>
        <taxon>Bolidophyceae</taxon>
        <taxon>Parmales</taxon>
        <taxon>Triparmaceae</taxon>
        <taxon>Triparma</taxon>
    </lineage>
</organism>
<dbReference type="PANTHER" id="PTHR47447">
    <property type="entry name" value="OS03G0856100 PROTEIN"/>
    <property type="match status" value="1"/>
</dbReference>
<dbReference type="Pfam" id="PF13041">
    <property type="entry name" value="PPR_2"/>
    <property type="match status" value="2"/>
</dbReference>
<comment type="caution">
    <text evidence="3">The sequence shown here is derived from an EMBL/GenBank/DDBJ whole genome shotgun (WGS) entry which is preliminary data.</text>
</comment>
<evidence type="ECO:0000256" key="2">
    <source>
        <dbReference type="PROSITE-ProRule" id="PRU00708"/>
    </source>
</evidence>
<dbReference type="OrthoDB" id="195747at2759"/>
<dbReference type="PANTHER" id="PTHR47447:SF17">
    <property type="entry name" value="OS12G0638900 PROTEIN"/>
    <property type="match status" value="1"/>
</dbReference>
<dbReference type="AlphaFoldDB" id="A0A9W6ZLP1"/>
<dbReference type="PROSITE" id="PS51375">
    <property type="entry name" value="PPR"/>
    <property type="match status" value="3"/>
</dbReference>
<dbReference type="NCBIfam" id="TIGR00756">
    <property type="entry name" value="PPR"/>
    <property type="match status" value="3"/>
</dbReference>
<gene>
    <name evidence="3" type="ORF">TrRE_jg4877</name>
</gene>
<feature type="repeat" description="PPR" evidence="2">
    <location>
        <begin position="91"/>
        <end position="125"/>
    </location>
</feature>
<sequence length="324" mass="35032">MSAVSGSVSDCRSTFAYMDMLLLSPRVRPDVITYTCIIKAHSTLSDPSAALLTLELMKSKGVKPDAFAYATAINACARGGMRSGPPSIRPGLIAYTSVISCMGRSGEWEVAVKIFGDMKREGINGDRTVYNAMLSALGRGDRPDMVVGIWEEMMGRKGGEGVVEAGVDRVSHYGGRISPDFISLTAALSTLEKHEGYRSSSDGIFKDAVGGGVVWKGALDEDTWEVNLAGMPISVASAGIRHAVHRCVEEIIEAEGIVKEDLVFITGVGKGGGKEDRLTLKDFTRVYLRDELGLRTVGREREGGVVVIQRVVLEEWYRKYGGEE</sequence>
<keyword evidence="4" id="KW-1185">Reference proteome</keyword>
<dbReference type="InterPro" id="IPR011990">
    <property type="entry name" value="TPR-like_helical_dom_sf"/>
</dbReference>
<feature type="repeat" description="PPR" evidence="2">
    <location>
        <begin position="126"/>
        <end position="156"/>
    </location>
</feature>
<dbReference type="Gene3D" id="1.25.40.10">
    <property type="entry name" value="Tetratricopeptide repeat domain"/>
    <property type="match status" value="2"/>
</dbReference>
<dbReference type="InterPro" id="IPR002885">
    <property type="entry name" value="PPR_rpt"/>
</dbReference>
<name>A0A9W6ZLP1_9STRA</name>
<accession>A0A9W6ZLP1</accession>
<evidence type="ECO:0000256" key="1">
    <source>
        <dbReference type="ARBA" id="ARBA00022737"/>
    </source>
</evidence>
<dbReference type="Proteomes" id="UP001165082">
    <property type="component" value="Unassembled WGS sequence"/>
</dbReference>
<dbReference type="EMBL" id="BRXZ01000895">
    <property type="protein sequence ID" value="GMH56894.1"/>
    <property type="molecule type" value="Genomic_DNA"/>
</dbReference>
<evidence type="ECO:0000313" key="4">
    <source>
        <dbReference type="Proteomes" id="UP001165082"/>
    </source>
</evidence>
<evidence type="ECO:0000313" key="3">
    <source>
        <dbReference type="EMBL" id="GMH56894.1"/>
    </source>
</evidence>
<reference evidence="3" key="1">
    <citation type="submission" date="2022-07" db="EMBL/GenBank/DDBJ databases">
        <title>Genome analysis of Parmales, a sister group of diatoms, reveals the evolutionary specialization of diatoms from phago-mixotrophs to photoautotrophs.</title>
        <authorList>
            <person name="Ban H."/>
            <person name="Sato S."/>
            <person name="Yoshikawa S."/>
            <person name="Kazumasa Y."/>
            <person name="Nakamura Y."/>
            <person name="Ichinomiya M."/>
            <person name="Saitoh K."/>
            <person name="Sato N."/>
            <person name="Blanc-Mathieu R."/>
            <person name="Endo H."/>
            <person name="Kuwata A."/>
            <person name="Ogata H."/>
        </authorList>
    </citation>
    <scope>NUCLEOTIDE SEQUENCE</scope>
</reference>
<feature type="repeat" description="PPR" evidence="2">
    <location>
        <begin position="30"/>
        <end position="64"/>
    </location>
</feature>